<comment type="caution">
    <text evidence="1">The sequence shown here is derived from an EMBL/GenBank/DDBJ whole genome shotgun (WGS) entry which is preliminary data.</text>
</comment>
<gene>
    <name evidence="1" type="ORF">IC620_11945</name>
</gene>
<sequence>MRRQSIFLMVILFGVLGLITGCSQINAEDVDEIVVQESNKEERVITEFDQIERVVTITEEIEWRKSMPSWARDEDVTFWMKGEGIDKTKFSCLV</sequence>
<protein>
    <submittedName>
        <fullName evidence="1">Uncharacterized protein</fullName>
    </submittedName>
</protein>
<dbReference type="EMBL" id="JACXAH010000016">
    <property type="protein sequence ID" value="MBD1373065.1"/>
    <property type="molecule type" value="Genomic_DNA"/>
</dbReference>
<name>A0A926RTP5_9BACL</name>
<dbReference type="AlphaFoldDB" id="A0A926RTP5"/>
<evidence type="ECO:0000313" key="2">
    <source>
        <dbReference type="Proteomes" id="UP000661691"/>
    </source>
</evidence>
<evidence type="ECO:0000313" key="1">
    <source>
        <dbReference type="EMBL" id="MBD1373065.1"/>
    </source>
</evidence>
<accession>A0A926RTP5</accession>
<dbReference type="PROSITE" id="PS51257">
    <property type="entry name" value="PROKAR_LIPOPROTEIN"/>
    <property type="match status" value="1"/>
</dbReference>
<keyword evidence="2" id="KW-1185">Reference proteome</keyword>
<dbReference type="RefSeq" id="WP_191142299.1">
    <property type="nucleotide sequence ID" value="NZ_JACXAH010000016.1"/>
</dbReference>
<proteinExistence type="predicted"/>
<reference evidence="1" key="1">
    <citation type="submission" date="2020-09" db="EMBL/GenBank/DDBJ databases">
        <title>A novel bacterium of genus Hazenella, isolated from South China Sea.</title>
        <authorList>
            <person name="Huang H."/>
            <person name="Mo K."/>
            <person name="Hu Y."/>
        </authorList>
    </citation>
    <scope>NUCLEOTIDE SEQUENCE</scope>
    <source>
        <strain evidence="1">IB182357</strain>
    </source>
</reference>
<organism evidence="1 2">
    <name type="scientific">Polycladospora coralii</name>
    <dbReference type="NCBI Taxonomy" id="2771432"/>
    <lineage>
        <taxon>Bacteria</taxon>
        <taxon>Bacillati</taxon>
        <taxon>Bacillota</taxon>
        <taxon>Bacilli</taxon>
        <taxon>Bacillales</taxon>
        <taxon>Thermoactinomycetaceae</taxon>
        <taxon>Polycladospora</taxon>
    </lineage>
</organism>
<dbReference type="Proteomes" id="UP000661691">
    <property type="component" value="Unassembled WGS sequence"/>
</dbReference>